<dbReference type="KEGG" id="mcb:Mycch_5581"/>
<proteinExistence type="predicted"/>
<organism evidence="2 3">
    <name type="scientific">Mycolicibacterium chubuense (strain NBB4)</name>
    <name type="common">Mycobacterium chubuense</name>
    <dbReference type="NCBI Taxonomy" id="710421"/>
    <lineage>
        <taxon>Bacteria</taxon>
        <taxon>Bacillati</taxon>
        <taxon>Actinomycetota</taxon>
        <taxon>Actinomycetes</taxon>
        <taxon>Mycobacteriales</taxon>
        <taxon>Mycobacteriaceae</taxon>
        <taxon>Mycolicibacterium</taxon>
    </lineage>
</organism>
<keyword evidence="2" id="KW-0614">Plasmid</keyword>
<feature type="region of interest" description="Disordered" evidence="1">
    <location>
        <begin position="1"/>
        <end position="31"/>
    </location>
</feature>
<keyword evidence="3" id="KW-1185">Reference proteome</keyword>
<protein>
    <submittedName>
        <fullName evidence="2">Uncharacterized protein</fullName>
    </submittedName>
</protein>
<accession>I4BSI7</accession>
<dbReference type="Proteomes" id="UP000006057">
    <property type="component" value="Plasmid pMYCCH.01"/>
</dbReference>
<dbReference type="AlphaFoldDB" id="I4BSI7"/>
<reference evidence="2 3" key="1">
    <citation type="submission" date="2012-06" db="EMBL/GenBank/DDBJ databases">
        <title>Complete sequence of plasmid 1 of Mycobacterium chubuense NBB4.</title>
        <authorList>
            <consortium name="US DOE Joint Genome Institute"/>
            <person name="Lucas S."/>
            <person name="Han J."/>
            <person name="Lapidus A."/>
            <person name="Cheng J.-F."/>
            <person name="Goodwin L."/>
            <person name="Pitluck S."/>
            <person name="Peters L."/>
            <person name="Mikhailova N."/>
            <person name="Teshima H."/>
            <person name="Detter J.C."/>
            <person name="Han C."/>
            <person name="Tapia R."/>
            <person name="Land M."/>
            <person name="Hauser L."/>
            <person name="Kyrpides N."/>
            <person name="Ivanova N."/>
            <person name="Pagani I."/>
            <person name="Mattes T."/>
            <person name="Holmes A."/>
            <person name="Rutledge P."/>
            <person name="Paulsen I."/>
            <person name="Coleman N."/>
            <person name="Woyke T."/>
        </authorList>
    </citation>
    <scope>NUCLEOTIDE SEQUENCE [LARGE SCALE GENOMIC DNA]</scope>
    <source>
        <strain evidence="2 3">NBB4</strain>
        <plasmid evidence="2 3">pMYCCH.01</plasmid>
    </source>
</reference>
<geneLocation type="plasmid" evidence="2 3">
    <name>pMYCCH.01</name>
</geneLocation>
<evidence type="ECO:0000313" key="2">
    <source>
        <dbReference type="EMBL" id="AFM20244.1"/>
    </source>
</evidence>
<sequence>MVRRAVETPLSNKHFRDEQVGEDSIGPDGGRVIGHENVVSGAVDCSLYRDTVDENGIAPETVVHTYDMLKDPALHRLIEKYGS</sequence>
<gene>
    <name evidence="2" type="ordered locus">Mycch_5581</name>
</gene>
<evidence type="ECO:0000256" key="1">
    <source>
        <dbReference type="SAM" id="MobiDB-lite"/>
    </source>
</evidence>
<dbReference type="EMBL" id="CP003054">
    <property type="protein sequence ID" value="AFM20244.1"/>
    <property type="molecule type" value="Genomic_DNA"/>
</dbReference>
<name>I4BSI7_MYCCN</name>
<dbReference type="HOGENOM" id="CLU_2538914_0_0_11"/>
<evidence type="ECO:0000313" key="3">
    <source>
        <dbReference type="Proteomes" id="UP000006057"/>
    </source>
</evidence>